<accession>A0ABW8GJ10</accession>
<comment type="caution">
    <text evidence="11">The sequence shown here is derived from an EMBL/GenBank/DDBJ whole genome shotgun (WGS) entry which is preliminary data.</text>
</comment>
<comment type="similarity">
    <text evidence="2 10">Belongs to the purine nucleoside phosphorylase YfiH/LACC1 family.</text>
</comment>
<dbReference type="Proteomes" id="UP001617669">
    <property type="component" value="Unassembled WGS sequence"/>
</dbReference>
<evidence type="ECO:0000313" key="12">
    <source>
        <dbReference type="Proteomes" id="UP001617669"/>
    </source>
</evidence>
<proteinExistence type="inferred from homology"/>
<comment type="catalytic activity">
    <reaction evidence="8">
        <text>adenosine + phosphate = alpha-D-ribose 1-phosphate + adenine</text>
        <dbReference type="Rhea" id="RHEA:27642"/>
        <dbReference type="ChEBI" id="CHEBI:16335"/>
        <dbReference type="ChEBI" id="CHEBI:16708"/>
        <dbReference type="ChEBI" id="CHEBI:43474"/>
        <dbReference type="ChEBI" id="CHEBI:57720"/>
        <dbReference type="EC" id="2.4.2.1"/>
    </reaction>
    <physiologicalReaction direction="left-to-right" evidence="8">
        <dbReference type="Rhea" id="RHEA:27643"/>
    </physiologicalReaction>
</comment>
<organism evidence="11 12">
    <name type="scientific">Methylobacillus methanolivorans</name>
    <dbReference type="NCBI Taxonomy" id="1848927"/>
    <lineage>
        <taxon>Bacteria</taxon>
        <taxon>Pseudomonadati</taxon>
        <taxon>Pseudomonadota</taxon>
        <taxon>Betaproteobacteria</taxon>
        <taxon>Nitrosomonadales</taxon>
        <taxon>Methylophilaceae</taxon>
        <taxon>Methylobacillus</taxon>
    </lineage>
</organism>
<dbReference type="PANTHER" id="PTHR30616:SF2">
    <property type="entry name" value="PURINE NUCLEOSIDE PHOSPHORYLASE LACC1"/>
    <property type="match status" value="1"/>
</dbReference>
<evidence type="ECO:0000256" key="3">
    <source>
        <dbReference type="ARBA" id="ARBA00022679"/>
    </source>
</evidence>
<keyword evidence="6" id="KW-0862">Zinc</keyword>
<dbReference type="InterPro" id="IPR011324">
    <property type="entry name" value="Cytotoxic_necrot_fac-like_cat"/>
</dbReference>
<comment type="catalytic activity">
    <reaction evidence="9">
        <text>S-methyl-5'-thioadenosine + phosphate = 5-(methylsulfanyl)-alpha-D-ribose 1-phosphate + adenine</text>
        <dbReference type="Rhea" id="RHEA:11852"/>
        <dbReference type="ChEBI" id="CHEBI:16708"/>
        <dbReference type="ChEBI" id="CHEBI:17509"/>
        <dbReference type="ChEBI" id="CHEBI:43474"/>
        <dbReference type="ChEBI" id="CHEBI:58533"/>
        <dbReference type="EC" id="2.4.2.28"/>
    </reaction>
    <physiologicalReaction direction="left-to-right" evidence="9">
        <dbReference type="Rhea" id="RHEA:11853"/>
    </physiologicalReaction>
</comment>
<evidence type="ECO:0000313" key="11">
    <source>
        <dbReference type="EMBL" id="MFJ5445348.1"/>
    </source>
</evidence>
<protein>
    <recommendedName>
        <fullName evidence="10">Purine nucleoside phosphorylase</fullName>
    </recommendedName>
</protein>
<evidence type="ECO:0000256" key="2">
    <source>
        <dbReference type="ARBA" id="ARBA00007353"/>
    </source>
</evidence>
<evidence type="ECO:0000256" key="8">
    <source>
        <dbReference type="ARBA" id="ARBA00048968"/>
    </source>
</evidence>
<keyword evidence="3" id="KW-0808">Transferase</keyword>
<keyword evidence="5" id="KW-0378">Hydrolase</keyword>
<evidence type="ECO:0000256" key="5">
    <source>
        <dbReference type="ARBA" id="ARBA00022801"/>
    </source>
</evidence>
<dbReference type="PANTHER" id="PTHR30616">
    <property type="entry name" value="UNCHARACTERIZED PROTEIN YFIH"/>
    <property type="match status" value="1"/>
</dbReference>
<dbReference type="Gene3D" id="3.60.140.10">
    <property type="entry name" value="CNF1/YfiH-like putative cysteine hydrolases"/>
    <property type="match status" value="1"/>
</dbReference>
<dbReference type="RefSeq" id="WP_400879505.1">
    <property type="nucleotide sequence ID" value="NZ_JBIWXY010000001.1"/>
</dbReference>
<reference evidence="11 12" key="1">
    <citation type="submission" date="2024-11" db="EMBL/GenBank/DDBJ databases">
        <authorList>
            <person name="Kaparullina E.N."/>
            <person name="Delegan Y.A."/>
            <person name="Doronina N.V."/>
        </authorList>
    </citation>
    <scope>NUCLEOTIDE SEQUENCE [LARGE SCALE GENOMIC DNA]</scope>
    <source>
        <strain evidence="11 12">7sh_L</strain>
    </source>
</reference>
<dbReference type="InterPro" id="IPR038371">
    <property type="entry name" value="Cu_polyphenol_OxRdtase_sf"/>
</dbReference>
<comment type="catalytic activity">
    <reaction evidence="1">
        <text>inosine + phosphate = alpha-D-ribose 1-phosphate + hypoxanthine</text>
        <dbReference type="Rhea" id="RHEA:27646"/>
        <dbReference type="ChEBI" id="CHEBI:17368"/>
        <dbReference type="ChEBI" id="CHEBI:17596"/>
        <dbReference type="ChEBI" id="CHEBI:43474"/>
        <dbReference type="ChEBI" id="CHEBI:57720"/>
        <dbReference type="EC" id="2.4.2.1"/>
    </reaction>
    <physiologicalReaction direction="left-to-right" evidence="1">
        <dbReference type="Rhea" id="RHEA:27647"/>
    </physiologicalReaction>
</comment>
<dbReference type="Pfam" id="PF02578">
    <property type="entry name" value="Cu-oxidase_4"/>
    <property type="match status" value="1"/>
</dbReference>
<dbReference type="SUPFAM" id="SSF64438">
    <property type="entry name" value="CNF1/YfiH-like putative cysteine hydrolases"/>
    <property type="match status" value="1"/>
</dbReference>
<sequence length="244" mass="26329">MLNDQDLIIPDWPAPPNVKALQTTRQGGISNAPYDSLNLGMHVSDAPLDVAANRQRLNRYVPTEPVWLNQVHGVTVVDASTASCVPDADAAFSRTRHTVCAVMTADCLPVLLCDKAGTIVAAVHAGWRSLLDGVIEAAVVEMAKPGDQLLAWMGPAIGPDAFEVGDEVREAFVARDPEAVKAFKPTSAGKWLGDIFMLGRQRLATMGVTSIHGGGLCTYQDAERFFSFRRDQATGRMASLIWLE</sequence>
<name>A0ABW8GJ10_9PROT</name>
<comment type="catalytic activity">
    <reaction evidence="7">
        <text>adenosine + H2O + H(+) = inosine + NH4(+)</text>
        <dbReference type="Rhea" id="RHEA:24408"/>
        <dbReference type="ChEBI" id="CHEBI:15377"/>
        <dbReference type="ChEBI" id="CHEBI:15378"/>
        <dbReference type="ChEBI" id="CHEBI:16335"/>
        <dbReference type="ChEBI" id="CHEBI:17596"/>
        <dbReference type="ChEBI" id="CHEBI:28938"/>
        <dbReference type="EC" id="3.5.4.4"/>
    </reaction>
    <physiologicalReaction direction="left-to-right" evidence="7">
        <dbReference type="Rhea" id="RHEA:24409"/>
    </physiologicalReaction>
</comment>
<evidence type="ECO:0000256" key="1">
    <source>
        <dbReference type="ARBA" id="ARBA00000553"/>
    </source>
</evidence>
<evidence type="ECO:0000256" key="7">
    <source>
        <dbReference type="ARBA" id="ARBA00047989"/>
    </source>
</evidence>
<evidence type="ECO:0000256" key="9">
    <source>
        <dbReference type="ARBA" id="ARBA00049893"/>
    </source>
</evidence>
<gene>
    <name evidence="11" type="primary">pgeF</name>
    <name evidence="11" type="ORF">ACIKP9_03825</name>
</gene>
<dbReference type="NCBIfam" id="TIGR00726">
    <property type="entry name" value="peptidoglycan editing factor PgeF"/>
    <property type="match status" value="1"/>
</dbReference>
<keyword evidence="12" id="KW-1185">Reference proteome</keyword>
<dbReference type="CDD" id="cd16833">
    <property type="entry name" value="YfiH"/>
    <property type="match status" value="1"/>
</dbReference>
<keyword evidence="4" id="KW-0479">Metal-binding</keyword>
<evidence type="ECO:0000256" key="10">
    <source>
        <dbReference type="RuleBase" id="RU361274"/>
    </source>
</evidence>
<dbReference type="EMBL" id="JBIWXY010000001">
    <property type="protein sequence ID" value="MFJ5445348.1"/>
    <property type="molecule type" value="Genomic_DNA"/>
</dbReference>
<dbReference type="InterPro" id="IPR003730">
    <property type="entry name" value="Cu_polyphenol_OxRdtase"/>
</dbReference>
<evidence type="ECO:0000256" key="4">
    <source>
        <dbReference type="ARBA" id="ARBA00022723"/>
    </source>
</evidence>
<evidence type="ECO:0000256" key="6">
    <source>
        <dbReference type="ARBA" id="ARBA00022833"/>
    </source>
</evidence>